<evidence type="ECO:0000256" key="1">
    <source>
        <dbReference type="SAM" id="SignalP"/>
    </source>
</evidence>
<feature type="signal peptide" evidence="1">
    <location>
        <begin position="1"/>
        <end position="27"/>
    </location>
</feature>
<protein>
    <submittedName>
        <fullName evidence="2">Jg19180 protein</fullName>
    </submittedName>
</protein>
<feature type="chain" id="PRO_5035752069" evidence="1">
    <location>
        <begin position="28"/>
        <end position="351"/>
    </location>
</feature>
<accession>A0A8S4R361</accession>
<organism evidence="2 3">
    <name type="scientific">Pararge aegeria aegeria</name>
    <dbReference type="NCBI Taxonomy" id="348720"/>
    <lineage>
        <taxon>Eukaryota</taxon>
        <taxon>Metazoa</taxon>
        <taxon>Ecdysozoa</taxon>
        <taxon>Arthropoda</taxon>
        <taxon>Hexapoda</taxon>
        <taxon>Insecta</taxon>
        <taxon>Pterygota</taxon>
        <taxon>Neoptera</taxon>
        <taxon>Endopterygota</taxon>
        <taxon>Lepidoptera</taxon>
        <taxon>Glossata</taxon>
        <taxon>Ditrysia</taxon>
        <taxon>Papilionoidea</taxon>
        <taxon>Nymphalidae</taxon>
        <taxon>Satyrinae</taxon>
        <taxon>Satyrini</taxon>
        <taxon>Parargina</taxon>
        <taxon>Pararge</taxon>
    </lineage>
</organism>
<evidence type="ECO:0000313" key="3">
    <source>
        <dbReference type="Proteomes" id="UP000838756"/>
    </source>
</evidence>
<keyword evidence="1" id="KW-0732">Signal</keyword>
<sequence>MAGTKLIGSTSRLLLLSFPTFIMLSAAVVTEETRTCYWCGPLAEQVHRSRRAPACEVPGNYVTSCEPGLPYCAVVATSPPYVESRLCVKLYQDECYPLFCNTTKTWKMTCPCRGDLCNGPNTDREIEAFEILTKLAAKTRTTRIKKRTEINTVKFIPSGDEKTVIITNISALESNELNNVDTGVTDDKVTHIMLSDEPIVNIQELKDDNIMLTNITSTNDGTDEITTETMVEITETISGVEMITSEPEVKAAPEVKQIEKRMDDVAKPSEPLPTAEALQQNASPIVGNEQTTTPTSSIETTFVTTNDDDNEITTEKTLTPKNNSNTINRNVFDVLVCLNVISLIAYTFKYT</sequence>
<dbReference type="AlphaFoldDB" id="A0A8S4R361"/>
<dbReference type="EMBL" id="CAKXAJ010024797">
    <property type="protein sequence ID" value="CAH2230363.1"/>
    <property type="molecule type" value="Genomic_DNA"/>
</dbReference>
<gene>
    <name evidence="2" type="primary">jg19180</name>
    <name evidence="2" type="ORF">PAEG_LOCUS9580</name>
</gene>
<reference evidence="2" key="1">
    <citation type="submission" date="2022-03" db="EMBL/GenBank/DDBJ databases">
        <authorList>
            <person name="Lindestad O."/>
        </authorList>
    </citation>
    <scope>NUCLEOTIDE SEQUENCE</scope>
</reference>
<evidence type="ECO:0000313" key="2">
    <source>
        <dbReference type="EMBL" id="CAH2230363.1"/>
    </source>
</evidence>
<comment type="caution">
    <text evidence="2">The sequence shown here is derived from an EMBL/GenBank/DDBJ whole genome shotgun (WGS) entry which is preliminary data.</text>
</comment>
<keyword evidence="3" id="KW-1185">Reference proteome</keyword>
<name>A0A8S4R361_9NEOP</name>
<proteinExistence type="predicted"/>
<dbReference type="OrthoDB" id="7448016at2759"/>
<dbReference type="Proteomes" id="UP000838756">
    <property type="component" value="Unassembled WGS sequence"/>
</dbReference>